<proteinExistence type="predicted"/>
<protein>
    <recommendedName>
        <fullName evidence="3">SIR2-like domain-containing protein</fullName>
    </recommendedName>
</protein>
<dbReference type="Proteomes" id="UP000292974">
    <property type="component" value="Unassembled WGS sequence"/>
</dbReference>
<gene>
    <name evidence="1" type="ORF">ELH90_31340</name>
</gene>
<dbReference type="EMBL" id="SIOP01000003">
    <property type="protein sequence ID" value="TAY43793.1"/>
    <property type="molecule type" value="Genomic_DNA"/>
</dbReference>
<dbReference type="AlphaFoldDB" id="A0A7M3DLC1"/>
<geneLocation type="plasmid" evidence="1">
    <name>pSM135B_Rh02</name>
</geneLocation>
<evidence type="ECO:0000313" key="2">
    <source>
        <dbReference type="Proteomes" id="UP000292974"/>
    </source>
</evidence>
<keyword evidence="1" id="KW-0614">Plasmid</keyword>
<dbReference type="RefSeq" id="WP_130719067.1">
    <property type="nucleotide sequence ID" value="NZ_SIOP01000003.1"/>
</dbReference>
<evidence type="ECO:0000313" key="1">
    <source>
        <dbReference type="EMBL" id="TAY43793.1"/>
    </source>
</evidence>
<accession>A0A7M3DLC1</accession>
<organism evidence="1 2">
    <name type="scientific">Rhizobium leguminosarum</name>
    <dbReference type="NCBI Taxonomy" id="384"/>
    <lineage>
        <taxon>Bacteria</taxon>
        <taxon>Pseudomonadati</taxon>
        <taxon>Pseudomonadota</taxon>
        <taxon>Alphaproteobacteria</taxon>
        <taxon>Hyphomicrobiales</taxon>
        <taxon>Rhizobiaceae</taxon>
        <taxon>Rhizobium/Agrobacterium group</taxon>
        <taxon>Rhizobium</taxon>
    </lineage>
</organism>
<reference evidence="1 2" key="1">
    <citation type="submission" date="2019-02" db="EMBL/GenBank/DDBJ databases">
        <title>The genomic architecture of introgression among sibling species of bacteria.</title>
        <authorList>
            <person name="Cavassim M.I.A."/>
            <person name="Moeskjaer S."/>
            <person name="Moslemi C."/>
            <person name="Fields B."/>
            <person name="Bachmann A."/>
            <person name="Vilhjalmsson B."/>
            <person name="Schierup M.H."/>
            <person name="Young J.P.W."/>
            <person name="Andersen S.U."/>
        </authorList>
    </citation>
    <scope>NUCLEOTIDE SEQUENCE [LARGE SCALE GENOMIC DNA]</scope>
    <source>
        <strain evidence="1 2">SM135B</strain>
        <plasmid evidence="1">pSM135B_Rh02</plasmid>
    </source>
</reference>
<sequence length="355" mass="40588">MFADNTVFIIGAGASVEFGMPVGSKLTEQIKQNCKFRFEFGNLKEGAMPIFDYYRNTYDLRDPAKAKEVQARFDLMAQIHRSIDMAESIDEYIFRYSDNPLVAEVGKLHIAYAISKAESECLLSDKAKFSHDTDGFESASKKWIFTFAKALMTGVKASEIKTIGNNITIICFNYDRCIEHYLEHAICRTYAGVNLETAREIVSNINIIHPYGVLGPFEAFPFGSTKRFADMGRNLITWSETVRDEQITAEIDYGIRNADTLVFMGFGYAKQNMDLMRTDREPKRPLGLADESMASKRIYSTAFGFKNQVHRKITENIIKLWTDNREMQDERDINIEGETVTCREFIQTNLMNLVE</sequence>
<evidence type="ECO:0008006" key="3">
    <source>
        <dbReference type="Google" id="ProtNLM"/>
    </source>
</evidence>
<comment type="caution">
    <text evidence="1">The sequence shown here is derived from an EMBL/GenBank/DDBJ whole genome shotgun (WGS) entry which is preliminary data.</text>
</comment>
<name>A0A7M3DLC1_RHILE</name>